<protein>
    <submittedName>
        <fullName evidence="3">Uncharacterized protein</fullName>
    </submittedName>
</protein>
<evidence type="ECO:0000313" key="5">
    <source>
        <dbReference type="Proteomes" id="UP000565205"/>
    </source>
</evidence>
<comment type="caution">
    <text evidence="3">The sequence shown here is derived from an EMBL/GenBank/DDBJ whole genome shotgun (WGS) entry which is preliminary data.</text>
</comment>
<dbReference type="RefSeq" id="WP_176626066.1">
    <property type="nucleotide sequence ID" value="NZ_JACHXV010000003.1"/>
</dbReference>
<gene>
    <name evidence="2" type="ORF">FHR90_000984</name>
    <name evidence="3" type="ORF">HUK83_14985</name>
</gene>
<dbReference type="Proteomes" id="UP000557688">
    <property type="component" value="Unassembled WGS sequence"/>
</dbReference>
<proteinExistence type="predicted"/>
<reference evidence="3 5" key="1">
    <citation type="submission" date="2020-06" db="EMBL/GenBank/DDBJ databases">
        <title>Description of novel acetic acid bacteria.</title>
        <authorList>
            <person name="Sombolestani A."/>
        </authorList>
    </citation>
    <scope>NUCLEOTIDE SEQUENCE [LARGE SCALE GENOMIC DNA]</scope>
    <source>
        <strain evidence="3 5">LMG 26838</strain>
    </source>
</reference>
<dbReference type="Proteomes" id="UP000565205">
    <property type="component" value="Unassembled WGS sequence"/>
</dbReference>
<evidence type="ECO:0000313" key="3">
    <source>
        <dbReference type="EMBL" id="NVN31631.1"/>
    </source>
</evidence>
<feature type="transmembrane region" description="Helical" evidence="1">
    <location>
        <begin position="14"/>
        <end position="35"/>
    </location>
</feature>
<keyword evidence="1" id="KW-0472">Membrane</keyword>
<evidence type="ECO:0000256" key="1">
    <source>
        <dbReference type="SAM" id="Phobius"/>
    </source>
</evidence>
<keyword evidence="1" id="KW-0812">Transmembrane</keyword>
<organism evidence="3 5">
    <name type="scientific">Endobacter medicaginis</name>
    <dbReference type="NCBI Taxonomy" id="1181271"/>
    <lineage>
        <taxon>Bacteria</taxon>
        <taxon>Pseudomonadati</taxon>
        <taxon>Pseudomonadota</taxon>
        <taxon>Alphaproteobacteria</taxon>
        <taxon>Acetobacterales</taxon>
        <taxon>Acetobacteraceae</taxon>
        <taxon>Endobacter</taxon>
    </lineage>
</organism>
<keyword evidence="1" id="KW-1133">Transmembrane helix</keyword>
<keyword evidence="4" id="KW-1185">Reference proteome</keyword>
<evidence type="ECO:0000313" key="2">
    <source>
        <dbReference type="EMBL" id="MBB3173166.1"/>
    </source>
</evidence>
<sequence length="53" mass="5751">MSRAPRPPGHQPSLIPWLWVCAGLVVVLVVVQYVLPHHAAGNIACQLGDHSRC</sequence>
<dbReference type="AlphaFoldDB" id="A0A850NPG5"/>
<reference evidence="2 4" key="2">
    <citation type="submission" date="2020-08" db="EMBL/GenBank/DDBJ databases">
        <title>Genomic Encyclopedia of Type Strains, Phase III (KMG-III): the genomes of soil and plant-associated and newly described type strains.</title>
        <authorList>
            <person name="Whitman W."/>
        </authorList>
    </citation>
    <scope>NUCLEOTIDE SEQUENCE [LARGE SCALE GENOMIC DNA]</scope>
    <source>
        <strain evidence="2 4">CECT 8088</strain>
    </source>
</reference>
<accession>A0A850NPG5</accession>
<evidence type="ECO:0000313" key="4">
    <source>
        <dbReference type="Proteomes" id="UP000557688"/>
    </source>
</evidence>
<dbReference type="EMBL" id="JACHXV010000003">
    <property type="protein sequence ID" value="MBB3173166.1"/>
    <property type="molecule type" value="Genomic_DNA"/>
</dbReference>
<dbReference type="EMBL" id="JABXXQ010000438">
    <property type="protein sequence ID" value="NVN31631.1"/>
    <property type="molecule type" value="Genomic_DNA"/>
</dbReference>
<name>A0A850NPG5_9PROT</name>